<dbReference type="EMBL" id="QJJK01000003">
    <property type="protein sequence ID" value="PXW61864.1"/>
    <property type="molecule type" value="Genomic_DNA"/>
</dbReference>
<dbReference type="GO" id="GO:0030288">
    <property type="term" value="C:outer membrane-bounded periplasmic space"/>
    <property type="evidence" value="ECO:0007669"/>
    <property type="project" value="TreeGrafter"/>
</dbReference>
<dbReference type="Proteomes" id="UP000248021">
    <property type="component" value="Unassembled WGS sequence"/>
</dbReference>
<evidence type="ECO:0000259" key="6">
    <source>
        <dbReference type="Pfam" id="PF07732"/>
    </source>
</evidence>
<dbReference type="Pfam" id="PF07731">
    <property type="entry name" value="Cu-oxidase_2"/>
    <property type="match status" value="1"/>
</dbReference>
<dbReference type="InterPro" id="IPR008972">
    <property type="entry name" value="Cupredoxin"/>
</dbReference>
<evidence type="ECO:0000259" key="5">
    <source>
        <dbReference type="Pfam" id="PF07731"/>
    </source>
</evidence>
<dbReference type="InterPro" id="IPR001117">
    <property type="entry name" value="Cu-oxidase_2nd"/>
</dbReference>
<dbReference type="Pfam" id="PF00394">
    <property type="entry name" value="Cu-oxidase"/>
    <property type="match status" value="1"/>
</dbReference>
<dbReference type="PANTHER" id="PTHR11709:SF2">
    <property type="entry name" value="MULTICOPPER OXIDASE LPR1"/>
    <property type="match status" value="1"/>
</dbReference>
<evidence type="ECO:0000313" key="8">
    <source>
        <dbReference type="Proteomes" id="UP000248021"/>
    </source>
</evidence>
<feature type="domain" description="Plastocyanin-like" evidence="5">
    <location>
        <begin position="400"/>
        <end position="501"/>
    </location>
</feature>
<dbReference type="InterPro" id="IPR033138">
    <property type="entry name" value="Cu_oxidase_CS"/>
</dbReference>
<proteinExistence type="predicted"/>
<feature type="domain" description="Plastocyanin-like" evidence="4">
    <location>
        <begin position="211"/>
        <end position="320"/>
    </location>
</feature>
<reference evidence="7 8" key="1">
    <citation type="submission" date="2018-05" db="EMBL/GenBank/DDBJ databases">
        <title>Genomic Encyclopedia of Type Strains, Phase IV (KMG-IV): sequencing the most valuable type-strain genomes for metagenomic binning, comparative biology and taxonomic classification.</title>
        <authorList>
            <person name="Goeker M."/>
        </authorList>
    </citation>
    <scope>NUCLEOTIDE SEQUENCE [LARGE SCALE GENOMIC DNA]</scope>
    <source>
        <strain evidence="7 8">DSM 6462</strain>
    </source>
</reference>
<dbReference type="GO" id="GO:0005507">
    <property type="term" value="F:copper ion binding"/>
    <property type="evidence" value="ECO:0007669"/>
    <property type="project" value="InterPro"/>
</dbReference>
<dbReference type="InterPro" id="IPR045087">
    <property type="entry name" value="Cu-oxidase_fam"/>
</dbReference>
<sequence length="502" mass="52676">MSADPSESAHAPLSPLSAPGLSRRRVVQGGLVATLLAHVAAHVAGARAEDAGETSRPVSLPTPAAAEPPQLTSAPVSGAQHLRAAEASWPLKPSGDATRLWCFEETSPGPLLRVRKGEELAVMLENGISQPITLHWHGLRLPNRLDGVGGLTEEPLAPGASREIRFAPRDAGTYWYRSMVPALAAEQTERGLYGVLVVEEDEPPPVDADLVIVLDDWALADDGQIAPGFGTAEDIGAVGRLGNWLTVNSEPPPESFSVAPGGRVRLRLLNAANARPISLRFDQLAVEVIALDGQPAEPFTPARNSLALLPGNRADLIITCAPEAGVSGHVVALLGPGLPLLTIKTDGAPAPSANAADIKPPGNGLPETIDLAAALRVDVVLQGGLPPNTPPPVDVSRIWRINGVAFTDAVAPLFSAGQGKPVVLSLVNKTEMLQALHLHGHTARLLHALDDGWEPYWQDTIAVPAGRTVRIAFITEGAGQWMISSAILDRLSGGMATWFTVT</sequence>
<dbReference type="Gene3D" id="2.60.40.420">
    <property type="entry name" value="Cupredoxins - blue copper proteins"/>
    <property type="match status" value="3"/>
</dbReference>
<organism evidence="7 8">
    <name type="scientific">Chelatococcus asaccharovorans</name>
    <dbReference type="NCBI Taxonomy" id="28210"/>
    <lineage>
        <taxon>Bacteria</taxon>
        <taxon>Pseudomonadati</taxon>
        <taxon>Pseudomonadota</taxon>
        <taxon>Alphaproteobacteria</taxon>
        <taxon>Hyphomicrobiales</taxon>
        <taxon>Chelatococcaceae</taxon>
        <taxon>Chelatococcus</taxon>
    </lineage>
</organism>
<name>A0A2V3UBH1_9HYPH</name>
<dbReference type="PROSITE" id="PS51318">
    <property type="entry name" value="TAT"/>
    <property type="match status" value="1"/>
</dbReference>
<evidence type="ECO:0000256" key="3">
    <source>
        <dbReference type="SAM" id="MobiDB-lite"/>
    </source>
</evidence>
<keyword evidence="2" id="KW-0560">Oxidoreductase</keyword>
<dbReference type="SUPFAM" id="SSF49503">
    <property type="entry name" value="Cupredoxins"/>
    <property type="match status" value="3"/>
</dbReference>
<gene>
    <name evidence="7" type="ORF">C7450_103385</name>
</gene>
<accession>A0A2V3UBH1</accession>
<dbReference type="AlphaFoldDB" id="A0A2V3UBH1"/>
<feature type="domain" description="Plastocyanin-like" evidence="6">
    <location>
        <begin position="93"/>
        <end position="201"/>
    </location>
</feature>
<dbReference type="InterPro" id="IPR006311">
    <property type="entry name" value="TAT_signal"/>
</dbReference>
<evidence type="ECO:0000259" key="4">
    <source>
        <dbReference type="Pfam" id="PF00394"/>
    </source>
</evidence>
<dbReference type="Pfam" id="PF07732">
    <property type="entry name" value="Cu-oxidase_3"/>
    <property type="match status" value="1"/>
</dbReference>
<keyword evidence="8" id="KW-1185">Reference proteome</keyword>
<dbReference type="InterPro" id="IPR011706">
    <property type="entry name" value="Cu-oxidase_C"/>
</dbReference>
<evidence type="ECO:0000256" key="2">
    <source>
        <dbReference type="ARBA" id="ARBA00023002"/>
    </source>
</evidence>
<protein>
    <submittedName>
        <fullName evidence="7">FtsP/CotA-like multicopper oxidase with cupredoxin domain</fullName>
    </submittedName>
</protein>
<keyword evidence="1" id="KW-0479">Metal-binding</keyword>
<evidence type="ECO:0000313" key="7">
    <source>
        <dbReference type="EMBL" id="PXW61864.1"/>
    </source>
</evidence>
<evidence type="ECO:0000256" key="1">
    <source>
        <dbReference type="ARBA" id="ARBA00022723"/>
    </source>
</evidence>
<dbReference type="PROSITE" id="PS00079">
    <property type="entry name" value="MULTICOPPER_OXIDASE1"/>
    <property type="match status" value="1"/>
</dbReference>
<dbReference type="GO" id="GO:0016491">
    <property type="term" value="F:oxidoreductase activity"/>
    <property type="evidence" value="ECO:0007669"/>
    <property type="project" value="UniProtKB-KW"/>
</dbReference>
<comment type="caution">
    <text evidence="7">The sequence shown here is derived from an EMBL/GenBank/DDBJ whole genome shotgun (WGS) entry which is preliminary data.</text>
</comment>
<dbReference type="PANTHER" id="PTHR11709">
    <property type="entry name" value="MULTI-COPPER OXIDASE"/>
    <property type="match status" value="1"/>
</dbReference>
<dbReference type="InterPro" id="IPR011707">
    <property type="entry name" value="Cu-oxidase-like_N"/>
</dbReference>
<feature type="region of interest" description="Disordered" evidence="3">
    <location>
        <begin position="47"/>
        <end position="79"/>
    </location>
</feature>